<feature type="compositionally biased region" description="Low complexity" evidence="4">
    <location>
        <begin position="27"/>
        <end position="36"/>
    </location>
</feature>
<protein>
    <recommendedName>
        <fullName evidence="7">Translational machinery component</fullName>
    </recommendedName>
</protein>
<evidence type="ECO:0000256" key="3">
    <source>
        <dbReference type="ARBA" id="ARBA00023274"/>
    </source>
</evidence>
<keyword evidence="6" id="KW-1185">Reference proteome</keyword>
<dbReference type="GO" id="GO:1990904">
    <property type="term" value="C:ribonucleoprotein complex"/>
    <property type="evidence" value="ECO:0007669"/>
    <property type="project" value="UniProtKB-KW"/>
</dbReference>
<sequence length="182" mass="20202">MADIANLLQSTSPRATRSASGFPFPTPTETTRTPITANHDYDPLAGFSLQDLTTMPSLNAEEEYHLHIYSHKHNTHITFTNPEREAIVCLSAGNIGFRKSHRGTYDAAYQLAAHVFKAIEDKNIRPKGVEVILRGFGQGREAVVKALLGQEGRHLRPVIRRVTDSTRLKFGGTRSKAPRRLG</sequence>
<dbReference type="PANTHER" id="PTHR11759">
    <property type="entry name" value="40S RIBOSOMAL PROTEIN S14/30S RIBOSOMAL PROTEIN S11"/>
    <property type="match status" value="1"/>
</dbReference>
<name>A0A5J5FBW9_9PEZI</name>
<evidence type="ECO:0000256" key="4">
    <source>
        <dbReference type="SAM" id="MobiDB-lite"/>
    </source>
</evidence>
<dbReference type="OrthoDB" id="1654884at2759"/>
<dbReference type="InParanoid" id="A0A5J5FBW9"/>
<dbReference type="GO" id="GO:0005840">
    <property type="term" value="C:ribosome"/>
    <property type="evidence" value="ECO:0007669"/>
    <property type="project" value="UniProtKB-KW"/>
</dbReference>
<evidence type="ECO:0000256" key="1">
    <source>
        <dbReference type="ARBA" id="ARBA00006194"/>
    </source>
</evidence>
<keyword evidence="3" id="KW-0687">Ribonucleoprotein</keyword>
<proteinExistence type="inferred from homology"/>
<dbReference type="Gene3D" id="3.30.420.80">
    <property type="entry name" value="Ribosomal protein S11"/>
    <property type="match status" value="1"/>
</dbReference>
<keyword evidence="2" id="KW-0689">Ribosomal protein</keyword>
<evidence type="ECO:0000313" key="6">
    <source>
        <dbReference type="Proteomes" id="UP000326924"/>
    </source>
</evidence>
<organism evidence="5 6">
    <name type="scientific">Sphaerosporella brunnea</name>
    <dbReference type="NCBI Taxonomy" id="1250544"/>
    <lineage>
        <taxon>Eukaryota</taxon>
        <taxon>Fungi</taxon>
        <taxon>Dikarya</taxon>
        <taxon>Ascomycota</taxon>
        <taxon>Pezizomycotina</taxon>
        <taxon>Pezizomycetes</taxon>
        <taxon>Pezizales</taxon>
        <taxon>Pyronemataceae</taxon>
        <taxon>Sphaerosporella</taxon>
    </lineage>
</organism>
<dbReference type="EMBL" id="VXIS01000002">
    <property type="protein sequence ID" value="KAA8914827.1"/>
    <property type="molecule type" value="Genomic_DNA"/>
</dbReference>
<dbReference type="InterPro" id="IPR001971">
    <property type="entry name" value="Ribosomal_uS11"/>
</dbReference>
<dbReference type="SUPFAM" id="SSF53137">
    <property type="entry name" value="Translational machinery components"/>
    <property type="match status" value="1"/>
</dbReference>
<comment type="similarity">
    <text evidence="1">Belongs to the universal ribosomal protein uS11 family.</text>
</comment>
<gene>
    <name evidence="5" type="ORF">FN846DRAFT_770811</name>
</gene>
<dbReference type="AlphaFoldDB" id="A0A5J5FBW9"/>
<feature type="compositionally biased region" description="Polar residues" evidence="4">
    <location>
        <begin position="7"/>
        <end position="19"/>
    </location>
</feature>
<feature type="region of interest" description="Disordered" evidence="4">
    <location>
        <begin position="1"/>
        <end position="37"/>
    </location>
</feature>
<comment type="caution">
    <text evidence="5">The sequence shown here is derived from an EMBL/GenBank/DDBJ whole genome shotgun (WGS) entry which is preliminary data.</text>
</comment>
<reference evidence="5 6" key="1">
    <citation type="submission" date="2019-09" db="EMBL/GenBank/DDBJ databases">
        <title>Draft genome of the ectomycorrhizal ascomycete Sphaerosporella brunnea.</title>
        <authorList>
            <consortium name="DOE Joint Genome Institute"/>
            <person name="Benucci G.M."/>
            <person name="Marozzi G."/>
            <person name="Antonielli L."/>
            <person name="Sanchez S."/>
            <person name="Marco P."/>
            <person name="Wang X."/>
            <person name="Falini L.B."/>
            <person name="Barry K."/>
            <person name="Haridas S."/>
            <person name="Lipzen A."/>
            <person name="Labutti K."/>
            <person name="Grigoriev I.V."/>
            <person name="Murat C."/>
            <person name="Martin F."/>
            <person name="Albertini E."/>
            <person name="Donnini D."/>
            <person name="Bonito G."/>
        </authorList>
    </citation>
    <scope>NUCLEOTIDE SEQUENCE [LARGE SCALE GENOMIC DNA]</scope>
    <source>
        <strain evidence="5 6">Sb_GMNB300</strain>
    </source>
</reference>
<dbReference type="Proteomes" id="UP000326924">
    <property type="component" value="Unassembled WGS sequence"/>
</dbReference>
<evidence type="ECO:0000313" key="5">
    <source>
        <dbReference type="EMBL" id="KAA8914827.1"/>
    </source>
</evidence>
<dbReference type="FunCoup" id="A0A5J5FBW9">
    <property type="interactions" value="185"/>
</dbReference>
<dbReference type="Pfam" id="PF00411">
    <property type="entry name" value="Ribosomal_S11"/>
    <property type="match status" value="1"/>
</dbReference>
<evidence type="ECO:0008006" key="7">
    <source>
        <dbReference type="Google" id="ProtNLM"/>
    </source>
</evidence>
<dbReference type="GO" id="GO:0006412">
    <property type="term" value="P:translation"/>
    <property type="evidence" value="ECO:0007669"/>
    <property type="project" value="InterPro"/>
</dbReference>
<evidence type="ECO:0000256" key="2">
    <source>
        <dbReference type="ARBA" id="ARBA00022980"/>
    </source>
</evidence>
<dbReference type="InterPro" id="IPR036967">
    <property type="entry name" value="Ribosomal_uS11_sf"/>
</dbReference>
<dbReference type="HAMAP" id="MF_01310">
    <property type="entry name" value="Ribosomal_uS11"/>
    <property type="match status" value="1"/>
</dbReference>
<dbReference type="GO" id="GO:0003735">
    <property type="term" value="F:structural constituent of ribosome"/>
    <property type="evidence" value="ECO:0007669"/>
    <property type="project" value="InterPro"/>
</dbReference>
<accession>A0A5J5FBW9</accession>